<dbReference type="EMBL" id="LDEV01003234">
    <property type="protein sequence ID" value="KLJ06238.1"/>
    <property type="molecule type" value="Genomic_DNA"/>
</dbReference>
<evidence type="ECO:0000313" key="2">
    <source>
        <dbReference type="Proteomes" id="UP000053573"/>
    </source>
</evidence>
<sequence length="85" mass="8860">MASHSEFGLKTTGTEVAKVFSDQIKGLTVLITGVNPKGLGGALVKAIVEHSPARIIITGRSQEKLDEISTDLNASFPKVPITSAA</sequence>
<dbReference type="Proteomes" id="UP000053573">
    <property type="component" value="Unassembled WGS sequence"/>
</dbReference>
<accession>A0A0H1B584</accession>
<dbReference type="OrthoDB" id="191139at2759"/>
<gene>
    <name evidence="1" type="ORF">EMPG_10335</name>
</gene>
<dbReference type="AlphaFoldDB" id="A0A0H1B584"/>
<name>A0A0H1B584_9EURO</name>
<dbReference type="InterPro" id="IPR036291">
    <property type="entry name" value="NAD(P)-bd_dom_sf"/>
</dbReference>
<organism evidence="1 2">
    <name type="scientific">Blastomyces silverae</name>
    <dbReference type="NCBI Taxonomy" id="2060906"/>
    <lineage>
        <taxon>Eukaryota</taxon>
        <taxon>Fungi</taxon>
        <taxon>Dikarya</taxon>
        <taxon>Ascomycota</taxon>
        <taxon>Pezizomycotina</taxon>
        <taxon>Eurotiomycetes</taxon>
        <taxon>Eurotiomycetidae</taxon>
        <taxon>Onygenales</taxon>
        <taxon>Ajellomycetaceae</taxon>
        <taxon>Blastomyces</taxon>
    </lineage>
</organism>
<keyword evidence="2" id="KW-1185">Reference proteome</keyword>
<dbReference type="Gene3D" id="3.40.50.720">
    <property type="entry name" value="NAD(P)-binding Rossmann-like Domain"/>
    <property type="match status" value="1"/>
</dbReference>
<evidence type="ECO:0000313" key="1">
    <source>
        <dbReference type="EMBL" id="KLJ06238.1"/>
    </source>
</evidence>
<comment type="caution">
    <text evidence="1">The sequence shown here is derived from an EMBL/GenBank/DDBJ whole genome shotgun (WGS) entry which is preliminary data.</text>
</comment>
<dbReference type="STRING" id="2060906.A0A0H1B584"/>
<feature type="non-terminal residue" evidence="1">
    <location>
        <position position="85"/>
    </location>
</feature>
<proteinExistence type="predicted"/>
<reference evidence="2" key="1">
    <citation type="journal article" date="2015" name="PLoS Genet.">
        <title>The dynamic genome and transcriptome of the human fungal pathogen Blastomyces and close relative Emmonsia.</title>
        <authorList>
            <person name="Munoz J.F."/>
            <person name="Gauthier G.M."/>
            <person name="Desjardins C.A."/>
            <person name="Gallo J.E."/>
            <person name="Holder J."/>
            <person name="Sullivan T.D."/>
            <person name="Marty A.J."/>
            <person name="Carmen J.C."/>
            <person name="Chen Z."/>
            <person name="Ding L."/>
            <person name="Gujja S."/>
            <person name="Magrini V."/>
            <person name="Misas E."/>
            <person name="Mitreva M."/>
            <person name="Priest M."/>
            <person name="Saif S."/>
            <person name="Whiston E.A."/>
            <person name="Young S."/>
            <person name="Zeng Q."/>
            <person name="Goldman W.E."/>
            <person name="Mardis E.R."/>
            <person name="Taylor J.W."/>
            <person name="McEwen J.G."/>
            <person name="Clay O.K."/>
            <person name="Klein B.S."/>
            <person name="Cuomo C.A."/>
        </authorList>
    </citation>
    <scope>NUCLEOTIDE SEQUENCE [LARGE SCALE GENOMIC DNA]</scope>
    <source>
        <strain evidence="2">UAMH 139</strain>
    </source>
</reference>
<protein>
    <submittedName>
        <fullName evidence="1">Uncharacterized protein</fullName>
    </submittedName>
</protein>
<dbReference type="SUPFAM" id="SSF51735">
    <property type="entry name" value="NAD(P)-binding Rossmann-fold domains"/>
    <property type="match status" value="1"/>
</dbReference>